<organism evidence="2 3">
    <name type="scientific">Lophium mytilinum</name>
    <dbReference type="NCBI Taxonomy" id="390894"/>
    <lineage>
        <taxon>Eukaryota</taxon>
        <taxon>Fungi</taxon>
        <taxon>Dikarya</taxon>
        <taxon>Ascomycota</taxon>
        <taxon>Pezizomycotina</taxon>
        <taxon>Dothideomycetes</taxon>
        <taxon>Pleosporomycetidae</taxon>
        <taxon>Mytilinidiales</taxon>
        <taxon>Mytilinidiaceae</taxon>
        <taxon>Lophium</taxon>
    </lineage>
</organism>
<reference evidence="2" key="1">
    <citation type="journal article" date="2020" name="Stud. Mycol.">
        <title>101 Dothideomycetes genomes: a test case for predicting lifestyles and emergence of pathogens.</title>
        <authorList>
            <person name="Haridas S."/>
            <person name="Albert R."/>
            <person name="Binder M."/>
            <person name="Bloem J."/>
            <person name="Labutti K."/>
            <person name="Salamov A."/>
            <person name="Andreopoulos B."/>
            <person name="Baker S."/>
            <person name="Barry K."/>
            <person name="Bills G."/>
            <person name="Bluhm B."/>
            <person name="Cannon C."/>
            <person name="Castanera R."/>
            <person name="Culley D."/>
            <person name="Daum C."/>
            <person name="Ezra D."/>
            <person name="Gonzalez J."/>
            <person name="Henrissat B."/>
            <person name="Kuo A."/>
            <person name="Liang C."/>
            <person name="Lipzen A."/>
            <person name="Lutzoni F."/>
            <person name="Magnuson J."/>
            <person name="Mondo S."/>
            <person name="Nolan M."/>
            <person name="Ohm R."/>
            <person name="Pangilinan J."/>
            <person name="Park H.-J."/>
            <person name="Ramirez L."/>
            <person name="Alfaro M."/>
            <person name="Sun H."/>
            <person name="Tritt A."/>
            <person name="Yoshinaga Y."/>
            <person name="Zwiers L.-H."/>
            <person name="Turgeon B."/>
            <person name="Goodwin S."/>
            <person name="Spatafora J."/>
            <person name="Crous P."/>
            <person name="Grigoriev I."/>
        </authorList>
    </citation>
    <scope>NUCLEOTIDE SEQUENCE</scope>
    <source>
        <strain evidence="2">CBS 269.34</strain>
    </source>
</reference>
<gene>
    <name evidence="2" type="ORF">BU16DRAFT_531307</name>
</gene>
<dbReference type="Proteomes" id="UP000799750">
    <property type="component" value="Unassembled WGS sequence"/>
</dbReference>
<proteinExistence type="predicted"/>
<protein>
    <submittedName>
        <fullName evidence="2">Uncharacterized protein</fullName>
    </submittedName>
</protein>
<feature type="compositionally biased region" description="Gly residues" evidence="1">
    <location>
        <begin position="30"/>
        <end position="41"/>
    </location>
</feature>
<sequence length="563" mass="60354">MALGPDSNAIKGGKTLSMMRPDGEELAGLAMGGQGARGKPGGKNAKGRAKGKGKARYKATKQHQPATTTNTTALAPTSNKAEAINEALEHHPVTTDVDSAPSSTASTIHTTTSINNIDLFTLDRNRNQNNLNPFLKPSPYAATQSFEAHEPPSSISSPFYDCSPTITNRYGVIDPSINGSVSISASPSSSGIGHLDGPTMQGLRDHRSGWGAGPAVDWDGASSTRRGELADPMDMEMQYAPGLPTRYVPPSPPTSVNGEGDVNNNGAGQGRIPQRAYHSTPPLSEPGSEISEGAETTLIRRRVELATGMVWSPTEAPCPPHCAMTLLSPCSLGDGEAREQGLKRRMSSGVSAHLTECSDYDMMTEAGTSKSKTSKKSKKSKKSQRMSSPSHPESYYPIHTILEVSPRIIEAMVSLRYFQRLQLKYMLEDLACTLGPLVGEQLNEETYKTALFTIRTQTAQLLNFLASILCAPAASGKYSLAMESLTKALAEIVLLVTKLWGGEHEQPMDLDDPAESARNKVAYEETPLCLADLRTALANLIICMNDAEGRTHRSGRQTGQVEV</sequence>
<name>A0A6A6QCT2_9PEZI</name>
<feature type="compositionally biased region" description="Polar residues" evidence="1">
    <location>
        <begin position="254"/>
        <end position="266"/>
    </location>
</feature>
<feature type="compositionally biased region" description="Basic residues" evidence="1">
    <location>
        <begin position="372"/>
        <end position="384"/>
    </location>
</feature>
<feature type="region of interest" description="Disordered" evidence="1">
    <location>
        <begin position="365"/>
        <end position="392"/>
    </location>
</feature>
<feature type="region of interest" description="Disordered" evidence="1">
    <location>
        <begin position="1"/>
        <end position="72"/>
    </location>
</feature>
<feature type="region of interest" description="Disordered" evidence="1">
    <location>
        <begin position="251"/>
        <end position="290"/>
    </location>
</feature>
<evidence type="ECO:0000313" key="2">
    <source>
        <dbReference type="EMBL" id="KAF2489874.1"/>
    </source>
</evidence>
<evidence type="ECO:0000313" key="3">
    <source>
        <dbReference type="Proteomes" id="UP000799750"/>
    </source>
</evidence>
<keyword evidence="3" id="KW-1185">Reference proteome</keyword>
<dbReference type="AlphaFoldDB" id="A0A6A6QCT2"/>
<accession>A0A6A6QCT2</accession>
<dbReference type="EMBL" id="MU004198">
    <property type="protein sequence ID" value="KAF2489874.1"/>
    <property type="molecule type" value="Genomic_DNA"/>
</dbReference>
<dbReference type="OrthoDB" id="10536113at2759"/>
<feature type="compositionally biased region" description="Basic residues" evidence="1">
    <location>
        <begin position="45"/>
        <end position="61"/>
    </location>
</feature>
<evidence type="ECO:0000256" key="1">
    <source>
        <dbReference type="SAM" id="MobiDB-lite"/>
    </source>
</evidence>